<evidence type="ECO:0000256" key="1">
    <source>
        <dbReference type="ARBA" id="ARBA00008791"/>
    </source>
</evidence>
<proteinExistence type="inferred from homology"/>
<organism evidence="3 4">
    <name type="scientific">Actinacidiphila guanduensis</name>
    <dbReference type="NCBI Taxonomy" id="310781"/>
    <lineage>
        <taxon>Bacteria</taxon>
        <taxon>Bacillati</taxon>
        <taxon>Actinomycetota</taxon>
        <taxon>Actinomycetes</taxon>
        <taxon>Kitasatosporales</taxon>
        <taxon>Streptomycetaceae</taxon>
        <taxon>Actinacidiphila</taxon>
    </lineage>
</organism>
<dbReference type="AlphaFoldDB" id="A0A1G9W4F9"/>
<dbReference type="RefSeq" id="WP_093782551.1">
    <property type="nucleotide sequence ID" value="NZ_FNIE01000001.1"/>
</dbReference>
<dbReference type="CDD" id="cd00293">
    <property type="entry name" value="USP-like"/>
    <property type="match status" value="1"/>
</dbReference>
<sequence>MRNPLVVGVDGSDASLRALDWTLAEAARRDLPVEVVHASLWEYYERVTPRFGSGRPSEHLFAEHVLASAVERAARLAPGVKVSGRIVGRDPVAALLEEAETAGAVVMGDRGHGEVAAMLLGSTVLTVAARAACPVVVVRGTPAAVAGGRGRVTLGVGDPGLNSAAAGFAFEEAQVRRAALTALRAWRRPAAAKEAGGMPPEQVGARRVLDQAVRVPSQAYPAVAVDRETPEGRARGFLIDASSDSDLMVVGARHRAGIVGLQLGAVSHTLLHHAECPVAVVPQPEQTAAPESGTTVPDAA</sequence>
<reference evidence="3 4" key="1">
    <citation type="submission" date="2016-10" db="EMBL/GenBank/DDBJ databases">
        <authorList>
            <person name="de Groot N.N."/>
        </authorList>
    </citation>
    <scope>NUCLEOTIDE SEQUENCE [LARGE SCALE GENOMIC DNA]</scope>
    <source>
        <strain evidence="3 4">CGMCC 4.2022</strain>
    </source>
</reference>
<feature type="domain" description="UspA" evidence="2">
    <location>
        <begin position="151"/>
        <end position="282"/>
    </location>
</feature>
<gene>
    <name evidence="3" type="ORF">SAMN05216259_101510</name>
</gene>
<dbReference type="InterPro" id="IPR006015">
    <property type="entry name" value="Universal_stress_UspA"/>
</dbReference>
<dbReference type="InterPro" id="IPR014729">
    <property type="entry name" value="Rossmann-like_a/b/a_fold"/>
</dbReference>
<dbReference type="SUPFAM" id="SSF52402">
    <property type="entry name" value="Adenine nucleotide alpha hydrolases-like"/>
    <property type="match status" value="2"/>
</dbReference>
<evidence type="ECO:0000313" key="4">
    <source>
        <dbReference type="Proteomes" id="UP000199341"/>
    </source>
</evidence>
<dbReference type="PANTHER" id="PTHR46553">
    <property type="entry name" value="ADENINE NUCLEOTIDE ALPHA HYDROLASES-LIKE SUPERFAMILY PROTEIN"/>
    <property type="match status" value="1"/>
</dbReference>
<dbReference type="Proteomes" id="UP000199341">
    <property type="component" value="Unassembled WGS sequence"/>
</dbReference>
<dbReference type="InterPro" id="IPR006016">
    <property type="entry name" value="UspA"/>
</dbReference>
<dbReference type="STRING" id="310781.SAMN05216259_101510"/>
<dbReference type="Pfam" id="PF00582">
    <property type="entry name" value="Usp"/>
    <property type="match status" value="2"/>
</dbReference>
<dbReference type="Gene3D" id="3.40.50.620">
    <property type="entry name" value="HUPs"/>
    <property type="match status" value="2"/>
</dbReference>
<comment type="similarity">
    <text evidence="1">Belongs to the universal stress protein A family.</text>
</comment>
<dbReference type="EMBL" id="FNIE01000001">
    <property type="protein sequence ID" value="SDM79442.1"/>
    <property type="molecule type" value="Genomic_DNA"/>
</dbReference>
<dbReference type="OrthoDB" id="3174546at2"/>
<evidence type="ECO:0000313" key="3">
    <source>
        <dbReference type="EMBL" id="SDM79442.1"/>
    </source>
</evidence>
<dbReference type="PRINTS" id="PR01438">
    <property type="entry name" value="UNVRSLSTRESS"/>
</dbReference>
<name>A0A1G9W4F9_9ACTN</name>
<evidence type="ECO:0000259" key="2">
    <source>
        <dbReference type="Pfam" id="PF00582"/>
    </source>
</evidence>
<keyword evidence="4" id="KW-1185">Reference proteome</keyword>
<accession>A0A1G9W4F9</accession>
<feature type="domain" description="UspA" evidence="2">
    <location>
        <begin position="1"/>
        <end position="139"/>
    </location>
</feature>
<protein>
    <submittedName>
        <fullName evidence="3">Nucleotide-binding universal stress protein, UspA family</fullName>
    </submittedName>
</protein>
<dbReference type="PANTHER" id="PTHR46553:SF3">
    <property type="entry name" value="ADENINE NUCLEOTIDE ALPHA HYDROLASES-LIKE SUPERFAMILY PROTEIN"/>
    <property type="match status" value="1"/>
</dbReference>